<keyword evidence="2" id="KW-1185">Reference proteome</keyword>
<name>A0ABW4K5J9_9HYPH</name>
<dbReference type="RefSeq" id="WP_378797280.1">
    <property type="nucleotide sequence ID" value="NZ_JBHUER010000002.1"/>
</dbReference>
<organism evidence="1 2">
    <name type="scientific">Methylopila henanensis</name>
    <dbReference type="NCBI Taxonomy" id="873516"/>
    <lineage>
        <taxon>Bacteria</taxon>
        <taxon>Pseudomonadati</taxon>
        <taxon>Pseudomonadota</taxon>
        <taxon>Alphaproteobacteria</taxon>
        <taxon>Hyphomicrobiales</taxon>
        <taxon>Methylopilaceae</taxon>
        <taxon>Methylopila</taxon>
    </lineage>
</organism>
<protein>
    <submittedName>
        <fullName evidence="1">Uncharacterized protein</fullName>
    </submittedName>
</protein>
<evidence type="ECO:0000313" key="2">
    <source>
        <dbReference type="Proteomes" id="UP001597308"/>
    </source>
</evidence>
<gene>
    <name evidence="1" type="ORF">ACFSCV_04165</name>
</gene>
<accession>A0ABW4K5J9</accession>
<dbReference type="Proteomes" id="UP001597308">
    <property type="component" value="Unassembled WGS sequence"/>
</dbReference>
<comment type="caution">
    <text evidence="1">The sequence shown here is derived from an EMBL/GenBank/DDBJ whole genome shotgun (WGS) entry which is preliminary data.</text>
</comment>
<reference evidence="2" key="1">
    <citation type="journal article" date="2019" name="Int. J. Syst. Evol. Microbiol.">
        <title>The Global Catalogue of Microorganisms (GCM) 10K type strain sequencing project: providing services to taxonomists for standard genome sequencing and annotation.</title>
        <authorList>
            <consortium name="The Broad Institute Genomics Platform"/>
            <consortium name="The Broad Institute Genome Sequencing Center for Infectious Disease"/>
            <person name="Wu L."/>
            <person name="Ma J."/>
        </authorList>
    </citation>
    <scope>NUCLEOTIDE SEQUENCE [LARGE SCALE GENOMIC DNA]</scope>
    <source>
        <strain evidence="2">KCTC 23707</strain>
    </source>
</reference>
<sequence length="113" mass="11413">MPRATPPHAITEAKLRAAVSDAATAHDAVSRIADEVVADPRIAGALKPVPAFESQTLRGVAIAAGAPLLVALGRLAGVEIAEGDAAIVVSTLVSLIGAAYAWRGRATTTRPLA</sequence>
<proteinExistence type="predicted"/>
<evidence type="ECO:0000313" key="1">
    <source>
        <dbReference type="EMBL" id="MFD1702192.1"/>
    </source>
</evidence>
<dbReference type="EMBL" id="JBHUER010000002">
    <property type="protein sequence ID" value="MFD1702192.1"/>
    <property type="molecule type" value="Genomic_DNA"/>
</dbReference>